<feature type="region of interest" description="Disordered" evidence="5">
    <location>
        <begin position="540"/>
        <end position="570"/>
    </location>
</feature>
<dbReference type="GO" id="GO:0016607">
    <property type="term" value="C:nuclear speck"/>
    <property type="evidence" value="ECO:0007669"/>
    <property type="project" value="EnsemblPlants"/>
</dbReference>
<feature type="domain" description="Protein RED C-terminal" evidence="6">
    <location>
        <begin position="444"/>
        <end position="549"/>
    </location>
</feature>
<dbReference type="FunCoup" id="A0A059CLU3">
    <property type="interactions" value="3524"/>
</dbReference>
<protein>
    <recommendedName>
        <fullName evidence="9">RED-like N-terminal domain-containing protein</fullName>
    </recommendedName>
</protein>
<sequence length="570" mass="65380">MSSSKKYYKEKMARRKEEKPEEPELPKYRDRAKERREDQNPDYEATELGSFHAVAPPGNVDLRAADAHKLSIEKSKYLGGDVEHTHLVKGLDYALLNKVRSEMVKKPEAGDDADAKSRETKEDQQLSFRTATAKSIYQWIVKPQTVIKTNEMFLPGRMAFIYNMEGGYSNDIPTTLHRSKADCPVPEEMVTVSVDGSVLDRIAKIMSYLRLGSSGKVLKKKKKEKDARVGKISTLSNGFEEHKTRSDNGISKNLTEKESLPPPPPPPRKIYVESVEKQGPTVAREEEEDIFVGDGVDYAVPGKDPNQSPLSEDMEESPRNKEKVSYFNEPAYGPVPPSLPPQDWQEINGYDATQGQALPAGYQGEWQDYQYAEQLAYQEQYFQPNMPPFDIQATLNAHQDPRFMTQEEKDRGLGSVFKRDDQRLQQLREKDAREKDPNFISESYSECYPGYQEYNREIVDSDEEDDLSKMDMGGRAKGRLHRWDFETEDEWAKYNEQKEAMPKAAFQFGVKMQDGRKTRKQNKDQKLTNELHKINKILARKKMEKGESNGDGGHYENYDDEVKPGKKLRI</sequence>
<feature type="compositionally biased region" description="Basic and acidic residues" evidence="5">
    <location>
        <begin position="7"/>
        <end position="39"/>
    </location>
</feature>
<evidence type="ECO:0000313" key="8">
    <source>
        <dbReference type="EMBL" id="KCW79347.1"/>
    </source>
</evidence>
<feature type="region of interest" description="Disordered" evidence="5">
    <location>
        <begin position="1"/>
        <end position="51"/>
    </location>
</feature>
<evidence type="ECO:0000259" key="6">
    <source>
        <dbReference type="Pfam" id="PF07807"/>
    </source>
</evidence>
<comment type="subcellular location">
    <subcellularLocation>
        <location evidence="1">Nucleus</location>
    </subcellularLocation>
</comment>
<dbReference type="AlphaFoldDB" id="A0A059CLU3"/>
<dbReference type="Pfam" id="PF07807">
    <property type="entry name" value="RED_C"/>
    <property type="match status" value="1"/>
</dbReference>
<feature type="compositionally biased region" description="Basic and acidic residues" evidence="5">
    <location>
        <begin position="106"/>
        <end position="124"/>
    </location>
</feature>
<dbReference type="InterPro" id="IPR012916">
    <property type="entry name" value="RED_N"/>
</dbReference>
<evidence type="ECO:0000256" key="1">
    <source>
        <dbReference type="ARBA" id="ARBA00004123"/>
    </source>
</evidence>
<organism evidence="8">
    <name type="scientific">Eucalyptus grandis</name>
    <name type="common">Flooded gum</name>
    <dbReference type="NCBI Taxonomy" id="71139"/>
    <lineage>
        <taxon>Eukaryota</taxon>
        <taxon>Viridiplantae</taxon>
        <taxon>Streptophyta</taxon>
        <taxon>Embryophyta</taxon>
        <taxon>Tracheophyta</taxon>
        <taxon>Spermatophyta</taxon>
        <taxon>Magnoliopsida</taxon>
        <taxon>eudicotyledons</taxon>
        <taxon>Gunneridae</taxon>
        <taxon>Pentapetalae</taxon>
        <taxon>rosids</taxon>
        <taxon>malvids</taxon>
        <taxon>Myrtales</taxon>
        <taxon>Myrtaceae</taxon>
        <taxon>Myrtoideae</taxon>
        <taxon>Eucalypteae</taxon>
        <taxon>Eucalyptus</taxon>
    </lineage>
</organism>
<dbReference type="STRING" id="71139.A0A059CLU3"/>
<comment type="similarity">
    <text evidence="2">Belongs to the RED family.</text>
</comment>
<feature type="domain" description="RED-like N-terminal" evidence="7">
    <location>
        <begin position="5"/>
        <end position="222"/>
    </location>
</feature>
<dbReference type="GO" id="GO:0000398">
    <property type="term" value="P:mRNA splicing, via spliceosome"/>
    <property type="evidence" value="ECO:0000318"/>
    <property type="project" value="GO_Central"/>
</dbReference>
<dbReference type="PANTHER" id="PTHR12765">
    <property type="entry name" value="RED PROTEIN IK FACTOR CYTOKINE IK"/>
    <property type="match status" value="1"/>
</dbReference>
<dbReference type="InParanoid" id="A0A059CLU3"/>
<dbReference type="eggNOG" id="KOG2498">
    <property type="taxonomic scope" value="Eukaryota"/>
</dbReference>
<keyword evidence="3" id="KW-0677">Repeat</keyword>
<dbReference type="OrthoDB" id="3366823at2759"/>
<dbReference type="OMA" id="WQQTNGY"/>
<name>A0A059CLU3_EUCGR</name>
<feature type="compositionally biased region" description="Basic and acidic residues" evidence="5">
    <location>
        <begin position="544"/>
        <end position="564"/>
    </location>
</feature>
<dbReference type="InterPro" id="IPR012492">
    <property type="entry name" value="RED_C"/>
</dbReference>
<evidence type="ECO:0000256" key="5">
    <source>
        <dbReference type="SAM" id="MobiDB-lite"/>
    </source>
</evidence>
<evidence type="ECO:0000256" key="2">
    <source>
        <dbReference type="ARBA" id="ARBA00006660"/>
    </source>
</evidence>
<dbReference type="InterPro" id="IPR039896">
    <property type="entry name" value="Red-like"/>
</dbReference>
<evidence type="ECO:0008006" key="9">
    <source>
        <dbReference type="Google" id="ProtNLM"/>
    </source>
</evidence>
<evidence type="ECO:0000256" key="4">
    <source>
        <dbReference type="ARBA" id="ARBA00023242"/>
    </source>
</evidence>
<dbReference type="Pfam" id="PF07808">
    <property type="entry name" value="RED_N"/>
    <property type="match status" value="1"/>
</dbReference>
<feature type="region of interest" description="Disordered" evidence="5">
    <location>
        <begin position="106"/>
        <end position="125"/>
    </location>
</feature>
<feature type="region of interest" description="Disordered" evidence="5">
    <location>
        <begin position="237"/>
        <end position="270"/>
    </location>
</feature>
<proteinExistence type="inferred from homology"/>
<dbReference type="GO" id="GO:0005634">
    <property type="term" value="C:nucleus"/>
    <property type="evidence" value="ECO:0000318"/>
    <property type="project" value="GO_Central"/>
</dbReference>
<reference evidence="8" key="1">
    <citation type="submission" date="2013-07" db="EMBL/GenBank/DDBJ databases">
        <title>The genome of Eucalyptus grandis.</title>
        <authorList>
            <person name="Schmutz J."/>
            <person name="Hayes R."/>
            <person name="Myburg A."/>
            <person name="Tuskan G."/>
            <person name="Grattapaglia D."/>
            <person name="Rokhsar D.S."/>
        </authorList>
    </citation>
    <scope>NUCLEOTIDE SEQUENCE</scope>
    <source>
        <tissue evidence="8">Leaf extractions</tissue>
    </source>
</reference>
<gene>
    <name evidence="8" type="ORF">EUGRSUZ_C00765</name>
</gene>
<accession>A0A059CLU3</accession>
<evidence type="ECO:0000256" key="3">
    <source>
        <dbReference type="ARBA" id="ARBA00022737"/>
    </source>
</evidence>
<feature type="region of interest" description="Disordered" evidence="5">
    <location>
        <begin position="296"/>
        <end position="320"/>
    </location>
</feature>
<evidence type="ECO:0000259" key="7">
    <source>
        <dbReference type="Pfam" id="PF07808"/>
    </source>
</evidence>
<dbReference type="EMBL" id="KK198755">
    <property type="protein sequence ID" value="KCW79347.1"/>
    <property type="molecule type" value="Genomic_DNA"/>
</dbReference>
<keyword evidence="4" id="KW-0539">Nucleus</keyword>
<dbReference type="Gramene" id="KCW79347">
    <property type="protein sequence ID" value="KCW79347"/>
    <property type="gene ID" value="EUGRSUZ_C00765"/>
</dbReference>